<protein>
    <submittedName>
        <fullName evidence="1">Uncharacterized protein</fullName>
    </submittedName>
</protein>
<keyword evidence="2" id="KW-1185">Reference proteome</keyword>
<reference evidence="2" key="1">
    <citation type="submission" date="2016-10" db="EMBL/GenBank/DDBJ databases">
        <authorList>
            <person name="Varghese N."/>
            <person name="Submissions S."/>
        </authorList>
    </citation>
    <scope>NUCLEOTIDE SEQUENCE [LARGE SCALE GENOMIC DNA]</scope>
    <source>
        <strain evidence="2">CGMCC 1.10223</strain>
    </source>
</reference>
<sequence>MKRIVSCLSIFYSAAQLKTLQVYNNSNVFKKQAFIPYNRSLSPYSTGGNHVLEIKTGLF</sequence>
<gene>
    <name evidence="1" type="ORF">SAMN04487969_10694</name>
</gene>
<dbReference type="Proteomes" id="UP000183410">
    <property type="component" value="Unassembled WGS sequence"/>
</dbReference>
<proteinExistence type="predicted"/>
<accession>A0A1I2D3R9</accession>
<evidence type="ECO:0000313" key="1">
    <source>
        <dbReference type="EMBL" id="SFE75207.1"/>
    </source>
</evidence>
<organism evidence="1 2">
    <name type="scientific">Paenibacillus algorifonticola</name>
    <dbReference type="NCBI Taxonomy" id="684063"/>
    <lineage>
        <taxon>Bacteria</taxon>
        <taxon>Bacillati</taxon>
        <taxon>Bacillota</taxon>
        <taxon>Bacilli</taxon>
        <taxon>Bacillales</taxon>
        <taxon>Paenibacillaceae</taxon>
        <taxon>Paenibacillus</taxon>
    </lineage>
</organism>
<name>A0A1I2D3R9_9BACL</name>
<evidence type="ECO:0000313" key="2">
    <source>
        <dbReference type="Proteomes" id="UP000183410"/>
    </source>
</evidence>
<dbReference type="EMBL" id="FONN01000006">
    <property type="protein sequence ID" value="SFE75207.1"/>
    <property type="molecule type" value="Genomic_DNA"/>
</dbReference>
<dbReference type="AlphaFoldDB" id="A0A1I2D3R9"/>